<dbReference type="InterPro" id="IPR013761">
    <property type="entry name" value="SAM/pointed_sf"/>
</dbReference>
<keyword evidence="1" id="KW-0677">Repeat</keyword>
<dbReference type="Gene3D" id="1.10.150.50">
    <property type="entry name" value="Transcription Factor, Ets-1"/>
    <property type="match status" value="1"/>
</dbReference>
<feature type="domain" description="SAM" evidence="3">
    <location>
        <begin position="152"/>
        <end position="196"/>
    </location>
</feature>
<dbReference type="SUPFAM" id="SSF47769">
    <property type="entry name" value="SAM/Pointed domain"/>
    <property type="match status" value="1"/>
</dbReference>
<name>A0ABD3E484_9LAMI</name>
<dbReference type="Proteomes" id="UP001632038">
    <property type="component" value="Unassembled WGS sequence"/>
</dbReference>
<proteinExistence type="predicted"/>
<dbReference type="PANTHER" id="PTHR10627:SF74">
    <property type="entry name" value="OS08G0526500 PROTEIN"/>
    <property type="match status" value="1"/>
</dbReference>
<evidence type="ECO:0000259" key="3">
    <source>
        <dbReference type="PROSITE" id="PS50105"/>
    </source>
</evidence>
<organism evidence="4 5">
    <name type="scientific">Castilleja foliolosa</name>
    <dbReference type="NCBI Taxonomy" id="1961234"/>
    <lineage>
        <taxon>Eukaryota</taxon>
        <taxon>Viridiplantae</taxon>
        <taxon>Streptophyta</taxon>
        <taxon>Embryophyta</taxon>
        <taxon>Tracheophyta</taxon>
        <taxon>Spermatophyta</taxon>
        <taxon>Magnoliopsida</taxon>
        <taxon>eudicotyledons</taxon>
        <taxon>Gunneridae</taxon>
        <taxon>Pentapetalae</taxon>
        <taxon>asterids</taxon>
        <taxon>lamiids</taxon>
        <taxon>Lamiales</taxon>
        <taxon>Orobanchaceae</taxon>
        <taxon>Pedicularideae</taxon>
        <taxon>Castillejinae</taxon>
        <taxon>Castilleja</taxon>
    </lineage>
</organism>
<accession>A0ABD3E484</accession>
<evidence type="ECO:0000256" key="1">
    <source>
        <dbReference type="ARBA" id="ARBA00022737"/>
    </source>
</evidence>
<sequence>MYADRVDDQANRSIKERLNGNSAAGPGHHRTISGKRQREDDDKWEHDLFEENESRVSNRGVGSKDLRLKLQRKSIEQATRSVRGSVSGGSRDLRDKLSGALYSRLIKSQPQSTRPKPGPGASKPLRSNVVAEAPQRETKKIASSVTKKKSQQKVETVDSFLQSLGLEKYAITFQAEEVDMTALVHMGDEDLKAMGVPMGAEKKDTFGTGIKSLTT</sequence>
<dbReference type="Pfam" id="PF00536">
    <property type="entry name" value="SAM_1"/>
    <property type="match status" value="1"/>
</dbReference>
<evidence type="ECO:0000256" key="2">
    <source>
        <dbReference type="SAM" id="MobiDB-lite"/>
    </source>
</evidence>
<dbReference type="PANTHER" id="PTHR10627">
    <property type="entry name" value="SCP160"/>
    <property type="match status" value="1"/>
</dbReference>
<feature type="compositionally biased region" description="Low complexity" evidence="2">
    <location>
        <begin position="80"/>
        <end position="90"/>
    </location>
</feature>
<feature type="compositionally biased region" description="Basic and acidic residues" evidence="2">
    <location>
        <begin position="36"/>
        <end position="68"/>
    </location>
</feature>
<dbReference type="PROSITE" id="PS50105">
    <property type="entry name" value="SAM_DOMAIN"/>
    <property type="match status" value="1"/>
</dbReference>
<dbReference type="AlphaFoldDB" id="A0ABD3E484"/>
<comment type="caution">
    <text evidence="4">The sequence shown here is derived from an EMBL/GenBank/DDBJ whole genome shotgun (WGS) entry which is preliminary data.</text>
</comment>
<keyword evidence="5" id="KW-1185">Reference proteome</keyword>
<reference evidence="5" key="1">
    <citation type="journal article" date="2024" name="IScience">
        <title>Strigolactones Initiate the Formation of Haustorium-like Structures in Castilleja.</title>
        <authorList>
            <person name="Buerger M."/>
            <person name="Peterson D."/>
            <person name="Chory J."/>
        </authorList>
    </citation>
    <scope>NUCLEOTIDE SEQUENCE [LARGE SCALE GENOMIC DNA]</scope>
</reference>
<evidence type="ECO:0000313" key="5">
    <source>
        <dbReference type="Proteomes" id="UP001632038"/>
    </source>
</evidence>
<protein>
    <recommendedName>
        <fullName evidence="3">SAM domain-containing protein</fullName>
    </recommendedName>
</protein>
<evidence type="ECO:0000313" key="4">
    <source>
        <dbReference type="EMBL" id="KAL3649296.1"/>
    </source>
</evidence>
<dbReference type="EMBL" id="JAVIJP010000007">
    <property type="protein sequence ID" value="KAL3649296.1"/>
    <property type="molecule type" value="Genomic_DNA"/>
</dbReference>
<gene>
    <name evidence="4" type="ORF">CASFOL_005699</name>
</gene>
<dbReference type="InterPro" id="IPR001660">
    <property type="entry name" value="SAM"/>
</dbReference>
<feature type="region of interest" description="Disordered" evidence="2">
    <location>
        <begin position="1"/>
        <end position="152"/>
    </location>
</feature>
<feature type="compositionally biased region" description="Basic and acidic residues" evidence="2">
    <location>
        <begin position="1"/>
        <end position="18"/>
    </location>
</feature>